<accession>A0A7S0XAL6</accession>
<feature type="transmembrane region" description="Helical" evidence="13">
    <location>
        <begin position="83"/>
        <end position="105"/>
    </location>
</feature>
<proteinExistence type="predicted"/>
<dbReference type="AlphaFoldDB" id="A0A7S0XAL6"/>
<feature type="domain" description="Ion transport" evidence="14">
    <location>
        <begin position="87"/>
        <end position="344"/>
    </location>
</feature>
<keyword evidence="4 13" id="KW-0812">Transmembrane</keyword>
<evidence type="ECO:0000256" key="6">
    <source>
        <dbReference type="ARBA" id="ARBA00022882"/>
    </source>
</evidence>
<keyword evidence="11" id="KW-0407">Ion channel</keyword>
<feature type="compositionally biased region" description="Acidic residues" evidence="12">
    <location>
        <begin position="527"/>
        <end position="539"/>
    </location>
</feature>
<evidence type="ECO:0000256" key="1">
    <source>
        <dbReference type="ARBA" id="ARBA00004141"/>
    </source>
</evidence>
<keyword evidence="2" id="KW-0813">Transport</keyword>
<evidence type="ECO:0000256" key="8">
    <source>
        <dbReference type="ARBA" id="ARBA00022989"/>
    </source>
</evidence>
<evidence type="ECO:0000256" key="10">
    <source>
        <dbReference type="ARBA" id="ARBA00023136"/>
    </source>
</evidence>
<dbReference type="PANTHER" id="PTHR11537:SF254">
    <property type="entry name" value="POTASSIUM VOLTAGE-GATED CHANNEL PROTEIN SHAB"/>
    <property type="match status" value="1"/>
</dbReference>
<evidence type="ECO:0000256" key="7">
    <source>
        <dbReference type="ARBA" id="ARBA00022958"/>
    </source>
</evidence>
<feature type="transmembrane region" description="Helical" evidence="13">
    <location>
        <begin position="317"/>
        <end position="338"/>
    </location>
</feature>
<evidence type="ECO:0000313" key="15">
    <source>
        <dbReference type="EMBL" id="CAD8711322.1"/>
    </source>
</evidence>
<dbReference type="GO" id="GO:0001508">
    <property type="term" value="P:action potential"/>
    <property type="evidence" value="ECO:0007669"/>
    <property type="project" value="TreeGrafter"/>
</dbReference>
<dbReference type="PRINTS" id="PR00169">
    <property type="entry name" value="KCHANNEL"/>
</dbReference>
<dbReference type="SUPFAM" id="SSF81324">
    <property type="entry name" value="Voltage-gated potassium channels"/>
    <property type="match status" value="1"/>
</dbReference>
<name>A0A7S0XAL6_9CHLO</name>
<gene>
    <name evidence="15" type="ORF">MANT1106_LOCUS14008</name>
</gene>
<organism evidence="15">
    <name type="scientific">Mantoniella antarctica</name>
    <dbReference type="NCBI Taxonomy" id="81844"/>
    <lineage>
        <taxon>Eukaryota</taxon>
        <taxon>Viridiplantae</taxon>
        <taxon>Chlorophyta</taxon>
        <taxon>Mamiellophyceae</taxon>
        <taxon>Mamiellales</taxon>
        <taxon>Mamiellaceae</taxon>
        <taxon>Mantoniella</taxon>
    </lineage>
</organism>
<dbReference type="InterPro" id="IPR027359">
    <property type="entry name" value="Volt_channel_dom_sf"/>
</dbReference>
<evidence type="ECO:0000256" key="9">
    <source>
        <dbReference type="ARBA" id="ARBA00023065"/>
    </source>
</evidence>
<evidence type="ECO:0000256" key="12">
    <source>
        <dbReference type="SAM" id="MobiDB-lite"/>
    </source>
</evidence>
<feature type="region of interest" description="Disordered" evidence="12">
    <location>
        <begin position="520"/>
        <end position="554"/>
    </location>
</feature>
<dbReference type="PANTHER" id="PTHR11537">
    <property type="entry name" value="VOLTAGE-GATED POTASSIUM CHANNEL"/>
    <property type="match status" value="1"/>
</dbReference>
<keyword evidence="10 13" id="KW-0472">Membrane</keyword>
<dbReference type="InterPro" id="IPR028325">
    <property type="entry name" value="VG_K_chnl"/>
</dbReference>
<evidence type="ECO:0000256" key="5">
    <source>
        <dbReference type="ARBA" id="ARBA00022826"/>
    </source>
</evidence>
<feature type="transmembrane region" description="Helical" evidence="13">
    <location>
        <begin position="216"/>
        <end position="237"/>
    </location>
</feature>
<keyword evidence="7" id="KW-0630">Potassium</keyword>
<feature type="transmembrane region" description="Helical" evidence="13">
    <location>
        <begin position="117"/>
        <end position="137"/>
    </location>
</feature>
<reference evidence="15" key="1">
    <citation type="submission" date="2021-01" db="EMBL/GenBank/DDBJ databases">
        <authorList>
            <person name="Corre E."/>
            <person name="Pelletier E."/>
            <person name="Niang G."/>
            <person name="Scheremetjew M."/>
            <person name="Finn R."/>
            <person name="Kale V."/>
            <person name="Holt S."/>
            <person name="Cochrane G."/>
            <person name="Meng A."/>
            <person name="Brown T."/>
            <person name="Cohen L."/>
        </authorList>
    </citation>
    <scope>NUCLEOTIDE SEQUENCE</scope>
    <source>
        <strain evidence="15">SL-175</strain>
    </source>
</reference>
<dbReference type="FunFam" id="1.20.120.350:FF:000091">
    <property type="entry name" value="Predicted protein"/>
    <property type="match status" value="1"/>
</dbReference>
<sequence length="554" mass="62275">MTITPKSPDEPEGGKLGSAATDYVDNTPEIRAATSKHKNPSLFAGRLKRAALDDDVDDVWLEAIRLSKLRIWIFLDDPDSSRFAYLTSCGILLLILLSSVTFCLETMHDFEDVPERIFIFFIIECICIAAFTAEYVLKLLCAPRTVEFLVSPLNLVDLISILPFYLEQAVSSGGLSGTRIFRTVRLVRVFRVLKLGGRFGKIQVVANSMAESMDMLAMMMFLLTLTVIVFSALIFFAERGVFYEDGNLYSRKTDITCDASALAGTVLLLEDGKTLVAGCERTESPFKSIPDSFWWVMVTLMTVGYGDEVPVTSEGKLVACVAMLASVLLLALPISVIGTEFTQQWLEYKKHSGVEGPKRKLAPKFLELKDQLKGHLQMLDETLRKMRNTQTEIDDRLMRARSMVHQKVKEQQALKRKALIKGKHAVAALLDSKSSQDTDDQKFDIEVEELIEERERLRQCAEMADMMQSAGFPEMVEECVEKYAFMSELKEDDYEIITAEIDDLHWRALQWYELHRSGRGSVSSLGETEEKEAEGEAPTDADPLPPPLRTHSST</sequence>
<evidence type="ECO:0000256" key="11">
    <source>
        <dbReference type="ARBA" id="ARBA00023303"/>
    </source>
</evidence>
<evidence type="ECO:0000256" key="3">
    <source>
        <dbReference type="ARBA" id="ARBA00022538"/>
    </source>
</evidence>
<feature type="region of interest" description="Disordered" evidence="12">
    <location>
        <begin position="1"/>
        <end position="20"/>
    </location>
</feature>
<dbReference type="GO" id="GO:0008076">
    <property type="term" value="C:voltage-gated potassium channel complex"/>
    <property type="evidence" value="ECO:0007669"/>
    <property type="project" value="InterPro"/>
</dbReference>
<keyword evidence="3" id="KW-0633">Potassium transport</keyword>
<dbReference type="Gene3D" id="1.10.287.70">
    <property type="match status" value="1"/>
</dbReference>
<dbReference type="Gene3D" id="1.20.120.350">
    <property type="entry name" value="Voltage-gated potassium channels. Chain C"/>
    <property type="match status" value="1"/>
</dbReference>
<evidence type="ECO:0000256" key="4">
    <source>
        <dbReference type="ARBA" id="ARBA00022692"/>
    </source>
</evidence>
<keyword evidence="5" id="KW-0631">Potassium channel</keyword>
<keyword evidence="8 13" id="KW-1133">Transmembrane helix</keyword>
<dbReference type="EMBL" id="HBFC01023312">
    <property type="protein sequence ID" value="CAD8711322.1"/>
    <property type="molecule type" value="Transcribed_RNA"/>
</dbReference>
<dbReference type="InterPro" id="IPR005821">
    <property type="entry name" value="Ion_trans_dom"/>
</dbReference>
<protein>
    <recommendedName>
        <fullName evidence="14">Ion transport domain-containing protein</fullName>
    </recommendedName>
</protein>
<evidence type="ECO:0000259" key="14">
    <source>
        <dbReference type="Pfam" id="PF00520"/>
    </source>
</evidence>
<dbReference type="GO" id="GO:0005249">
    <property type="term" value="F:voltage-gated potassium channel activity"/>
    <property type="evidence" value="ECO:0007669"/>
    <property type="project" value="InterPro"/>
</dbReference>
<evidence type="ECO:0000256" key="2">
    <source>
        <dbReference type="ARBA" id="ARBA00022448"/>
    </source>
</evidence>
<keyword evidence="6" id="KW-0851">Voltage-gated channel</keyword>
<comment type="subcellular location">
    <subcellularLocation>
        <location evidence="1">Membrane</location>
        <topology evidence="1">Multi-pass membrane protein</topology>
    </subcellularLocation>
</comment>
<keyword evidence="9" id="KW-0406">Ion transport</keyword>
<evidence type="ECO:0000256" key="13">
    <source>
        <dbReference type="SAM" id="Phobius"/>
    </source>
</evidence>
<dbReference type="Pfam" id="PF00520">
    <property type="entry name" value="Ion_trans"/>
    <property type="match status" value="1"/>
</dbReference>